<gene>
    <name evidence="2" type="ORF">N7493_006441</name>
</gene>
<comment type="caution">
    <text evidence="2">The sequence shown here is derived from an EMBL/GenBank/DDBJ whole genome shotgun (WGS) entry which is preliminary data.</text>
</comment>
<reference evidence="2" key="2">
    <citation type="submission" date="2023-01" db="EMBL/GenBank/DDBJ databases">
        <authorList>
            <person name="Petersen C."/>
        </authorList>
    </citation>
    <scope>NUCLEOTIDE SEQUENCE</scope>
    <source>
        <strain evidence="2">IBT 17514</strain>
    </source>
</reference>
<dbReference type="AlphaFoldDB" id="A0AAD6MVK7"/>
<sequence length="281" mass="31552">MSETYESDTASDERPSSHSHSHSKIQATFQIARPPPKSSLRIAPKLLLQIQQLAPNHRPVPVLEIWQPPFRKSKLTRDFPQRPKLRSGDIYASTNEPYILNPNAVREDSTRSDSDDDAQHKDIVAAMCHTAPSACGGSEEGSSSSHIYFRDSRCSWLASAGTIRADKTPCYRFMLKGDESGRMTIQCEKRDTEKEGEEEFILFLIDRTARRKSRIATMSPGWVEILVRKGSILESLQSCMELTGPVGAQESGYALEKWLYTQVLTLGTWVAQQEGWHGLTP</sequence>
<evidence type="ECO:0000256" key="1">
    <source>
        <dbReference type="SAM" id="MobiDB-lite"/>
    </source>
</evidence>
<reference evidence="2" key="1">
    <citation type="journal article" date="2023" name="IMA Fungus">
        <title>Comparative genomic study of the Penicillium genus elucidates a diverse pangenome and 15 lateral gene transfer events.</title>
        <authorList>
            <person name="Petersen C."/>
            <person name="Sorensen T."/>
            <person name="Nielsen M.R."/>
            <person name="Sondergaard T.E."/>
            <person name="Sorensen J.L."/>
            <person name="Fitzpatrick D.A."/>
            <person name="Frisvad J.C."/>
            <person name="Nielsen K.L."/>
        </authorList>
    </citation>
    <scope>NUCLEOTIDE SEQUENCE</scope>
    <source>
        <strain evidence="2">IBT 17514</strain>
    </source>
</reference>
<feature type="compositionally biased region" description="Acidic residues" evidence="1">
    <location>
        <begin position="1"/>
        <end position="10"/>
    </location>
</feature>
<feature type="region of interest" description="Disordered" evidence="1">
    <location>
        <begin position="1"/>
        <end position="37"/>
    </location>
</feature>
<name>A0AAD6MVK7_9EURO</name>
<dbReference type="EMBL" id="JAQJAN010000008">
    <property type="protein sequence ID" value="KAJ5724713.1"/>
    <property type="molecule type" value="Genomic_DNA"/>
</dbReference>
<protein>
    <submittedName>
        <fullName evidence="2">Uncharacterized protein</fullName>
    </submittedName>
</protein>
<dbReference type="Proteomes" id="UP001215712">
    <property type="component" value="Unassembled WGS sequence"/>
</dbReference>
<evidence type="ECO:0000313" key="3">
    <source>
        <dbReference type="Proteomes" id="UP001215712"/>
    </source>
</evidence>
<organism evidence="2 3">
    <name type="scientific">Penicillium malachiteum</name>
    <dbReference type="NCBI Taxonomy" id="1324776"/>
    <lineage>
        <taxon>Eukaryota</taxon>
        <taxon>Fungi</taxon>
        <taxon>Dikarya</taxon>
        <taxon>Ascomycota</taxon>
        <taxon>Pezizomycotina</taxon>
        <taxon>Eurotiomycetes</taxon>
        <taxon>Eurotiomycetidae</taxon>
        <taxon>Eurotiales</taxon>
        <taxon>Aspergillaceae</taxon>
        <taxon>Penicillium</taxon>
    </lineage>
</organism>
<accession>A0AAD6MVK7</accession>
<evidence type="ECO:0000313" key="2">
    <source>
        <dbReference type="EMBL" id="KAJ5724713.1"/>
    </source>
</evidence>
<keyword evidence="3" id="KW-1185">Reference proteome</keyword>
<proteinExistence type="predicted"/>